<evidence type="ECO:0000313" key="2">
    <source>
        <dbReference type="EMBL" id="MBS4539993.1"/>
    </source>
</evidence>
<proteinExistence type="predicted"/>
<comment type="caution">
    <text evidence="2">The sequence shown here is derived from an EMBL/GenBank/DDBJ whole genome shotgun (WGS) entry which is preliminary data.</text>
</comment>
<dbReference type="AlphaFoldDB" id="A0A942ZA50"/>
<dbReference type="Pfam" id="PF06686">
    <property type="entry name" value="SpoIIIAC"/>
    <property type="match status" value="2"/>
</dbReference>
<dbReference type="RefSeq" id="WP_203367891.1">
    <property type="nucleotide sequence ID" value="NZ_WSFT01000053.1"/>
</dbReference>
<dbReference type="InterPro" id="IPR025664">
    <property type="entry name" value="Spore_III_AC/AD"/>
</dbReference>
<keyword evidence="3" id="KW-1185">Reference proteome</keyword>
<dbReference type="InterPro" id="IPR014211">
    <property type="entry name" value="Spore_III_AD"/>
</dbReference>
<feature type="transmembrane region" description="Helical" evidence="1">
    <location>
        <begin position="27"/>
        <end position="44"/>
    </location>
</feature>
<keyword evidence="1" id="KW-0812">Transmembrane</keyword>
<dbReference type="NCBIfam" id="TIGR02849">
    <property type="entry name" value="spore_III_AD"/>
    <property type="match status" value="1"/>
</dbReference>
<evidence type="ECO:0000256" key="1">
    <source>
        <dbReference type="SAM" id="Phobius"/>
    </source>
</evidence>
<dbReference type="Proteomes" id="UP000724672">
    <property type="component" value="Unassembled WGS sequence"/>
</dbReference>
<keyword evidence="1" id="KW-1133">Transmembrane helix</keyword>
<keyword evidence="1" id="KW-0472">Membrane</keyword>
<dbReference type="EMBL" id="WSFT01000053">
    <property type="protein sequence ID" value="MBS4539993.1"/>
    <property type="molecule type" value="Genomic_DNA"/>
</dbReference>
<name>A0A942ZA50_9FIRM</name>
<accession>A0A942ZA50</accession>
<feature type="transmembrane region" description="Helical" evidence="1">
    <location>
        <begin position="106"/>
        <end position="124"/>
    </location>
</feature>
<gene>
    <name evidence="2" type="primary">spoIIIAD</name>
    <name evidence="2" type="ORF">GOQ27_16065</name>
</gene>
<feature type="transmembrane region" description="Helical" evidence="1">
    <location>
        <begin position="65"/>
        <end position="86"/>
    </location>
</feature>
<protein>
    <submittedName>
        <fullName evidence="2">Stage III sporulation protein AD</fullName>
    </submittedName>
</protein>
<evidence type="ECO:0000313" key="3">
    <source>
        <dbReference type="Proteomes" id="UP000724672"/>
    </source>
</evidence>
<reference evidence="2" key="1">
    <citation type="submission" date="2019-12" db="EMBL/GenBank/DDBJ databases">
        <title>Clostridiaceae gen. nov. sp. nov., isolated from sediment in Xinjiang, China.</title>
        <authorList>
            <person name="Zhang R."/>
        </authorList>
    </citation>
    <scope>NUCLEOTIDE SEQUENCE</scope>
    <source>
        <strain evidence="2">D2Q-11</strain>
    </source>
</reference>
<organism evidence="2 3">
    <name type="scientific">Anaeromonas frigoriresistens</name>
    <dbReference type="NCBI Taxonomy" id="2683708"/>
    <lineage>
        <taxon>Bacteria</taxon>
        <taxon>Bacillati</taxon>
        <taxon>Bacillota</taxon>
        <taxon>Tissierellia</taxon>
        <taxon>Tissierellales</taxon>
        <taxon>Thermohalobacteraceae</taxon>
        <taxon>Anaeromonas</taxon>
    </lineage>
</organism>
<sequence>MNIIQVVAIGLVATVLIVTLREERPEISILMSIVTGVLIFIFIIDKVAYVIEVLKDLSNKANLDFIYFTTIVKVIGIAYVCEFGAQIAKDAGEGAIATKIELAGKVMILVISIPILLALLELIIKIMP</sequence>